<dbReference type="AlphaFoldDB" id="A0A024EK73"/>
<reference evidence="1 2" key="1">
    <citation type="journal article" date="2012" name="J. Bacteriol.">
        <title>Genome sequence of cold-adapted Pseudomonas mandelii strain JR-1.</title>
        <authorList>
            <person name="Jang S.H."/>
            <person name="Kim J."/>
            <person name="Kim J."/>
            <person name="Hong S."/>
            <person name="Lee C."/>
        </authorList>
    </citation>
    <scope>NUCLEOTIDE SEQUENCE [LARGE SCALE GENOMIC DNA]</scope>
    <source>
        <strain evidence="1 2">JR-1</strain>
    </source>
</reference>
<dbReference type="Proteomes" id="UP000026913">
    <property type="component" value="Chromosome"/>
</dbReference>
<organism evidence="1 2">
    <name type="scientific">Pseudomonas mandelii JR-1</name>
    <dbReference type="NCBI Taxonomy" id="1147786"/>
    <lineage>
        <taxon>Bacteria</taxon>
        <taxon>Pseudomonadati</taxon>
        <taxon>Pseudomonadota</taxon>
        <taxon>Gammaproteobacteria</taxon>
        <taxon>Pseudomonadales</taxon>
        <taxon>Pseudomonadaceae</taxon>
        <taxon>Pseudomonas</taxon>
    </lineage>
</organism>
<name>A0A024EK73_9PSED</name>
<dbReference type="KEGG" id="pman:OU5_6138"/>
<proteinExistence type="predicted"/>
<dbReference type="EMBL" id="CP005960">
    <property type="protein sequence ID" value="AHZ73217.1"/>
    <property type="molecule type" value="Genomic_DNA"/>
</dbReference>
<accession>A0A024EK73</accession>
<dbReference type="HOGENOM" id="CLU_3121686_0_0_6"/>
<sequence>MAAPLFFELFFAHQGLLASISVPGTPFAHRAVPQKLRNQLMFISFYIPSK</sequence>
<evidence type="ECO:0000313" key="1">
    <source>
        <dbReference type="EMBL" id="AHZ73217.1"/>
    </source>
</evidence>
<protein>
    <submittedName>
        <fullName evidence="1">Uncharacterized protein</fullName>
    </submittedName>
</protein>
<evidence type="ECO:0000313" key="2">
    <source>
        <dbReference type="Proteomes" id="UP000026913"/>
    </source>
</evidence>
<gene>
    <name evidence="1" type="ORF">OU5_6138</name>
</gene>